<reference evidence="1 2" key="1">
    <citation type="journal article" date="2017" name="Mol. Ecol.">
        <title>Comparative and population genomic landscape of Phellinus noxius: A hypervariable fungus causing root rot in trees.</title>
        <authorList>
            <person name="Chung C.L."/>
            <person name="Lee T.J."/>
            <person name="Akiba M."/>
            <person name="Lee H.H."/>
            <person name="Kuo T.H."/>
            <person name="Liu D."/>
            <person name="Ke H.M."/>
            <person name="Yokoi T."/>
            <person name="Roa M.B."/>
            <person name="Lu M.J."/>
            <person name="Chang Y.Y."/>
            <person name="Ann P.J."/>
            <person name="Tsai J.N."/>
            <person name="Chen C.Y."/>
            <person name="Tzean S.S."/>
            <person name="Ota Y."/>
            <person name="Hattori T."/>
            <person name="Sahashi N."/>
            <person name="Liou R.F."/>
            <person name="Kikuchi T."/>
            <person name="Tsai I.J."/>
        </authorList>
    </citation>
    <scope>NUCLEOTIDE SEQUENCE [LARGE SCALE GENOMIC DNA]</scope>
    <source>
        <strain evidence="1 2">FFPRI411160</strain>
    </source>
</reference>
<comment type="caution">
    <text evidence="1">The sequence shown here is derived from an EMBL/GenBank/DDBJ whole genome shotgun (WGS) entry which is preliminary data.</text>
</comment>
<dbReference type="EMBL" id="NBII01000001">
    <property type="protein sequence ID" value="PAV23594.1"/>
    <property type="molecule type" value="Genomic_DNA"/>
</dbReference>
<dbReference type="AlphaFoldDB" id="A0A286UVL3"/>
<dbReference type="InParanoid" id="A0A286UVL3"/>
<evidence type="ECO:0000313" key="2">
    <source>
        <dbReference type="Proteomes" id="UP000217199"/>
    </source>
</evidence>
<gene>
    <name evidence="1" type="ORF">PNOK_0066200</name>
</gene>
<organism evidence="1 2">
    <name type="scientific">Pyrrhoderma noxium</name>
    <dbReference type="NCBI Taxonomy" id="2282107"/>
    <lineage>
        <taxon>Eukaryota</taxon>
        <taxon>Fungi</taxon>
        <taxon>Dikarya</taxon>
        <taxon>Basidiomycota</taxon>
        <taxon>Agaricomycotina</taxon>
        <taxon>Agaricomycetes</taxon>
        <taxon>Hymenochaetales</taxon>
        <taxon>Hymenochaetaceae</taxon>
        <taxon>Pyrrhoderma</taxon>
    </lineage>
</organism>
<keyword evidence="2" id="KW-1185">Reference proteome</keyword>
<accession>A0A286UVL3</accession>
<evidence type="ECO:0000313" key="1">
    <source>
        <dbReference type="EMBL" id="PAV23594.1"/>
    </source>
</evidence>
<sequence length="230" mass="25891">MAWPHERLHNNINRFLYLTTNLGGPNFAPVLNEDCDGDLGFQISVSEKGSFYVPESKNISLPTGCWPAARSNHDLFIVGNTFGLTRISSIPSSRCNRQKLDNMDFLDSSFGMGFIPFHHTSRTYVNPPSLGPSPACSITGTCVQSQYDFSRHNYPGAVRASETPSTSMPFHICDIFVLWWPDLIYPAHNGHYQIHEPSNHLLLSKCMTKNATKKWDHPSPFLNGSREEFL</sequence>
<dbReference type="Proteomes" id="UP000217199">
    <property type="component" value="Unassembled WGS sequence"/>
</dbReference>
<protein>
    <submittedName>
        <fullName evidence="1">Uncharacterized protein</fullName>
    </submittedName>
</protein>
<name>A0A286UVL3_9AGAM</name>
<proteinExistence type="predicted"/>